<evidence type="ECO:0000313" key="2">
    <source>
        <dbReference type="Proteomes" id="UP001549363"/>
    </source>
</evidence>
<dbReference type="Proteomes" id="UP001549363">
    <property type="component" value="Unassembled WGS sequence"/>
</dbReference>
<name>A0ABV2PMI0_9BACI</name>
<protein>
    <submittedName>
        <fullName evidence="1">Uncharacterized protein</fullName>
    </submittedName>
</protein>
<gene>
    <name evidence="1" type="ORF">ABIA69_003339</name>
</gene>
<sequence>MNDTQNKIHSLASFVTMFEEIKDNYNIDILKYDSFESFIIDFVSLFDKEEIESISSELVFLNKVIGKIKIA</sequence>
<evidence type="ECO:0000313" key="1">
    <source>
        <dbReference type="EMBL" id="MET4562153.1"/>
    </source>
</evidence>
<accession>A0ABV2PMI0</accession>
<dbReference type="EMBL" id="JBEPSB010000018">
    <property type="protein sequence ID" value="MET4562153.1"/>
    <property type="molecule type" value="Genomic_DNA"/>
</dbReference>
<proteinExistence type="predicted"/>
<keyword evidence="2" id="KW-1185">Reference proteome</keyword>
<reference evidence="1 2" key="1">
    <citation type="submission" date="2024-06" db="EMBL/GenBank/DDBJ databases">
        <title>Sorghum-associated microbial communities from plants grown in Nebraska, USA.</title>
        <authorList>
            <person name="Schachtman D."/>
        </authorList>
    </citation>
    <scope>NUCLEOTIDE SEQUENCE [LARGE SCALE GENOMIC DNA]</scope>
    <source>
        <strain evidence="1 2">736</strain>
    </source>
</reference>
<dbReference type="RefSeq" id="WP_354472339.1">
    <property type="nucleotide sequence ID" value="NZ_JBEPSB010000018.1"/>
</dbReference>
<organism evidence="1 2">
    <name type="scientific">Lysinibacillus parviboronicapiens</name>
    <dbReference type="NCBI Taxonomy" id="436516"/>
    <lineage>
        <taxon>Bacteria</taxon>
        <taxon>Bacillati</taxon>
        <taxon>Bacillota</taxon>
        <taxon>Bacilli</taxon>
        <taxon>Bacillales</taxon>
        <taxon>Bacillaceae</taxon>
        <taxon>Lysinibacillus</taxon>
    </lineage>
</organism>
<comment type="caution">
    <text evidence="1">The sequence shown here is derived from an EMBL/GenBank/DDBJ whole genome shotgun (WGS) entry which is preliminary data.</text>
</comment>